<comment type="caution">
    <text evidence="1">The sequence shown here is derived from an EMBL/GenBank/DDBJ whole genome shotgun (WGS) entry which is preliminary data.</text>
</comment>
<sequence length="155" mass="17683">MAESLSLDFPLIKRDLLRSRHECALRGLRQSAKWASELAYALRDIEACPPDLAPAAAARDDDLDDTYYLAKSYLDLNEYDRVAYFTKNATGTTRFLHYYARYLSDEKKRLDDTVEPIMATGPWGEPRAEGSTGVCVCVCVYVWLVGLYRETRAKR</sequence>
<gene>
    <name evidence="1" type="ORF">HPB49_013177</name>
</gene>
<proteinExistence type="predicted"/>
<evidence type="ECO:0000313" key="2">
    <source>
        <dbReference type="Proteomes" id="UP000821865"/>
    </source>
</evidence>
<name>A0ACB8C3V0_DERSI</name>
<protein>
    <submittedName>
        <fullName evidence="1">Uncharacterized protein</fullName>
    </submittedName>
</protein>
<dbReference type="Proteomes" id="UP000821865">
    <property type="component" value="Chromosome 9"/>
</dbReference>
<organism evidence="1 2">
    <name type="scientific">Dermacentor silvarum</name>
    <name type="common">Tick</name>
    <dbReference type="NCBI Taxonomy" id="543639"/>
    <lineage>
        <taxon>Eukaryota</taxon>
        <taxon>Metazoa</taxon>
        <taxon>Ecdysozoa</taxon>
        <taxon>Arthropoda</taxon>
        <taxon>Chelicerata</taxon>
        <taxon>Arachnida</taxon>
        <taxon>Acari</taxon>
        <taxon>Parasitiformes</taxon>
        <taxon>Ixodida</taxon>
        <taxon>Ixodoidea</taxon>
        <taxon>Ixodidae</taxon>
        <taxon>Rhipicephalinae</taxon>
        <taxon>Dermacentor</taxon>
    </lineage>
</organism>
<accession>A0ACB8C3V0</accession>
<evidence type="ECO:0000313" key="1">
    <source>
        <dbReference type="EMBL" id="KAH7933485.1"/>
    </source>
</evidence>
<dbReference type="EMBL" id="CM023478">
    <property type="protein sequence ID" value="KAH7933485.1"/>
    <property type="molecule type" value="Genomic_DNA"/>
</dbReference>
<keyword evidence="2" id="KW-1185">Reference proteome</keyword>
<reference evidence="1" key="1">
    <citation type="submission" date="2020-05" db="EMBL/GenBank/DDBJ databases">
        <title>Large-scale comparative analyses of tick genomes elucidate their genetic diversity and vector capacities.</title>
        <authorList>
            <person name="Jia N."/>
            <person name="Wang J."/>
            <person name="Shi W."/>
            <person name="Du L."/>
            <person name="Sun Y."/>
            <person name="Zhan W."/>
            <person name="Jiang J."/>
            <person name="Wang Q."/>
            <person name="Zhang B."/>
            <person name="Ji P."/>
            <person name="Sakyi L.B."/>
            <person name="Cui X."/>
            <person name="Yuan T."/>
            <person name="Jiang B."/>
            <person name="Yang W."/>
            <person name="Lam T.T.-Y."/>
            <person name="Chang Q."/>
            <person name="Ding S."/>
            <person name="Wang X."/>
            <person name="Zhu J."/>
            <person name="Ruan X."/>
            <person name="Zhao L."/>
            <person name="Wei J."/>
            <person name="Que T."/>
            <person name="Du C."/>
            <person name="Cheng J."/>
            <person name="Dai P."/>
            <person name="Han X."/>
            <person name="Huang E."/>
            <person name="Gao Y."/>
            <person name="Liu J."/>
            <person name="Shao H."/>
            <person name="Ye R."/>
            <person name="Li L."/>
            <person name="Wei W."/>
            <person name="Wang X."/>
            <person name="Wang C."/>
            <person name="Yang T."/>
            <person name="Huo Q."/>
            <person name="Li W."/>
            <person name="Guo W."/>
            <person name="Chen H."/>
            <person name="Zhou L."/>
            <person name="Ni X."/>
            <person name="Tian J."/>
            <person name="Zhou Y."/>
            <person name="Sheng Y."/>
            <person name="Liu T."/>
            <person name="Pan Y."/>
            <person name="Xia L."/>
            <person name="Li J."/>
            <person name="Zhao F."/>
            <person name="Cao W."/>
        </authorList>
    </citation>
    <scope>NUCLEOTIDE SEQUENCE</scope>
    <source>
        <strain evidence="1">Dsil-2018</strain>
    </source>
</reference>